<feature type="domain" description="Fe/B12 periplasmic-binding" evidence="2">
    <location>
        <begin position="31"/>
        <end position="285"/>
    </location>
</feature>
<feature type="signal peptide" evidence="1">
    <location>
        <begin position="1"/>
        <end position="26"/>
    </location>
</feature>
<evidence type="ECO:0000313" key="3">
    <source>
        <dbReference type="EMBL" id="AVO39404.1"/>
    </source>
</evidence>
<dbReference type="Pfam" id="PF01497">
    <property type="entry name" value="Peripla_BP_2"/>
    <property type="match status" value="1"/>
</dbReference>
<dbReference type="PANTHER" id="PTHR30535">
    <property type="entry name" value="VITAMIN B12-BINDING PROTEIN"/>
    <property type="match status" value="1"/>
</dbReference>
<dbReference type="InterPro" id="IPR050902">
    <property type="entry name" value="ABC_Transporter_SBP"/>
</dbReference>
<dbReference type="PANTHER" id="PTHR30535:SF4">
    <property type="entry name" value="HEMIN-BINDING PERIPLASMIC PROTEIN HMUT"/>
    <property type="match status" value="1"/>
</dbReference>
<organism evidence="3 4">
    <name type="scientific">Pukyongiella litopenaei</name>
    <dbReference type="NCBI Taxonomy" id="2605946"/>
    <lineage>
        <taxon>Bacteria</taxon>
        <taxon>Pseudomonadati</taxon>
        <taxon>Pseudomonadota</taxon>
        <taxon>Alphaproteobacteria</taxon>
        <taxon>Rhodobacterales</taxon>
        <taxon>Paracoccaceae</taxon>
        <taxon>Pukyongiella</taxon>
    </lineage>
</organism>
<feature type="chain" id="PRO_5015397345" evidence="1">
    <location>
        <begin position="27"/>
        <end position="285"/>
    </location>
</feature>
<keyword evidence="1" id="KW-0732">Signal</keyword>
<evidence type="ECO:0000313" key="4">
    <source>
        <dbReference type="Proteomes" id="UP000237655"/>
    </source>
</evidence>
<dbReference type="RefSeq" id="WP_106473708.1">
    <property type="nucleotide sequence ID" value="NZ_CP027665.1"/>
</dbReference>
<gene>
    <name evidence="3" type="ORF">C6Y53_18050</name>
</gene>
<dbReference type="Gene3D" id="3.40.50.1980">
    <property type="entry name" value="Nitrogenase molybdenum iron protein domain"/>
    <property type="match status" value="2"/>
</dbReference>
<dbReference type="InterPro" id="IPR002491">
    <property type="entry name" value="ABC_transptr_periplasmic_BD"/>
</dbReference>
<keyword evidence="4" id="KW-1185">Reference proteome</keyword>
<dbReference type="SUPFAM" id="SSF53807">
    <property type="entry name" value="Helical backbone' metal receptor"/>
    <property type="match status" value="1"/>
</dbReference>
<dbReference type="AlphaFoldDB" id="A0A2S0MU26"/>
<evidence type="ECO:0000256" key="1">
    <source>
        <dbReference type="SAM" id="SignalP"/>
    </source>
</evidence>
<evidence type="ECO:0000259" key="2">
    <source>
        <dbReference type="PROSITE" id="PS50983"/>
    </source>
</evidence>
<dbReference type="Proteomes" id="UP000237655">
    <property type="component" value="Chromosome"/>
</dbReference>
<reference evidence="4" key="1">
    <citation type="submission" date="2018-03" db="EMBL/GenBank/DDBJ databases">
        <title>Genomic analysis of the strain SH-1 isolated from shrimp intestine.</title>
        <authorList>
            <person name="Kim Y.-S."/>
            <person name="Kim S.-E."/>
            <person name="Kim K.-H."/>
        </authorList>
    </citation>
    <scope>NUCLEOTIDE SEQUENCE [LARGE SCALE GENOMIC DNA]</scope>
    <source>
        <strain evidence="4">SH-1</strain>
    </source>
</reference>
<sequence>MIRRHGLARITAAAVAALMAAAPLPADPAQRIVSVGGSVTEIVYALGQQDRLVARDTTSNHPPEALALPDIGYVRRLSAEGVLSVNPDLILAEDGAGPPEVLELLNETQIPVATVPMGFDRAAVLAKITAVADALGVPEDGAKLAGEVAAAIDTAVAETDLGGKKVLFVLALQGGRVLAGGENTAADGILTLTGAENAVDGFAGYKLLTDEAILTAAPDVILMMDASGTRHISDKDLFAIPAIAATPAARSGAILRMDGMLLLGFSVRTGQAITELSEKLDRIGS</sequence>
<dbReference type="EMBL" id="CP027665">
    <property type="protein sequence ID" value="AVO39404.1"/>
    <property type="molecule type" value="Genomic_DNA"/>
</dbReference>
<accession>A0A2S0MU26</accession>
<proteinExistence type="predicted"/>
<protein>
    <submittedName>
        <fullName evidence="3">ABC transporter substrate-binding protein</fullName>
    </submittedName>
</protein>
<dbReference type="PROSITE" id="PS50983">
    <property type="entry name" value="FE_B12_PBP"/>
    <property type="match status" value="1"/>
</dbReference>
<dbReference type="KEGG" id="thas:C6Y53_18050"/>
<name>A0A2S0MU26_9RHOB</name>